<keyword evidence="1" id="KW-0805">Transcription regulation</keyword>
<evidence type="ECO:0000256" key="3">
    <source>
        <dbReference type="ARBA" id="ARBA00023170"/>
    </source>
</evidence>
<evidence type="ECO:0000256" key="2">
    <source>
        <dbReference type="ARBA" id="ARBA00023163"/>
    </source>
</evidence>
<feature type="chain" id="PRO_5002336209" description="NR LBD domain-containing protein" evidence="4">
    <location>
        <begin position="32"/>
        <end position="450"/>
    </location>
</feature>
<evidence type="ECO:0000313" key="5">
    <source>
        <dbReference type="EMBL" id="KJH49796.1"/>
    </source>
</evidence>
<gene>
    <name evidence="5" type="ORF">DICVIV_04049</name>
</gene>
<dbReference type="Gene3D" id="1.10.565.10">
    <property type="entry name" value="Retinoid X Receptor"/>
    <property type="match status" value="1"/>
</dbReference>
<evidence type="ECO:0008006" key="7">
    <source>
        <dbReference type="Google" id="ProtNLM"/>
    </source>
</evidence>
<keyword evidence="4" id="KW-0732">Signal</keyword>
<dbReference type="InterPro" id="IPR035500">
    <property type="entry name" value="NHR-like_dom_sf"/>
</dbReference>
<dbReference type="SUPFAM" id="SSF48508">
    <property type="entry name" value="Nuclear receptor ligand-binding domain"/>
    <property type="match status" value="1"/>
</dbReference>
<reference evidence="5 6" key="1">
    <citation type="submission" date="2013-11" db="EMBL/GenBank/DDBJ databases">
        <title>Draft genome of the bovine lungworm Dictyocaulus viviparus.</title>
        <authorList>
            <person name="Mitreva M."/>
        </authorList>
    </citation>
    <scope>NUCLEOTIDE SEQUENCE [LARGE SCALE GENOMIC DNA]</scope>
    <source>
        <strain evidence="5 6">HannoverDv2000</strain>
    </source>
</reference>
<feature type="signal peptide" evidence="4">
    <location>
        <begin position="1"/>
        <end position="31"/>
    </location>
</feature>
<dbReference type="EMBL" id="KN716223">
    <property type="protein sequence ID" value="KJH49796.1"/>
    <property type="molecule type" value="Genomic_DNA"/>
</dbReference>
<keyword evidence="6" id="KW-1185">Reference proteome</keyword>
<dbReference type="AlphaFoldDB" id="A0A0D8Y5G4"/>
<reference evidence="6" key="2">
    <citation type="journal article" date="2016" name="Sci. Rep.">
        <title>Dictyocaulus viviparus genome, variome and transcriptome elucidate lungworm biology and support future intervention.</title>
        <authorList>
            <person name="McNulty S.N."/>
            <person name="Strube C."/>
            <person name="Rosa B.A."/>
            <person name="Martin J.C."/>
            <person name="Tyagi R."/>
            <person name="Choi Y.J."/>
            <person name="Wang Q."/>
            <person name="Hallsworth Pepin K."/>
            <person name="Zhang X."/>
            <person name="Ozersky P."/>
            <person name="Wilson R.K."/>
            <person name="Sternberg P.W."/>
            <person name="Gasser R.B."/>
            <person name="Mitreva M."/>
        </authorList>
    </citation>
    <scope>NUCLEOTIDE SEQUENCE [LARGE SCALE GENOMIC DNA]</scope>
    <source>
        <strain evidence="6">HannoverDv2000</strain>
    </source>
</reference>
<proteinExistence type="predicted"/>
<accession>A0A0D8Y5G4</accession>
<evidence type="ECO:0000256" key="4">
    <source>
        <dbReference type="SAM" id="SignalP"/>
    </source>
</evidence>
<sequence>MLAIIAVDLLIVSSLLRVSSIAAAVAQQVAAHIVNATPVATPVAAPITPTLNQSTILTPAPTTSLLLTPSLNSITPMTDMVTIPREVLVKLIENNPPRVNCTCQCSCGRYPPGCVIVDEVTKDLLAAGNNTVNTENKEELKLDSAEDFHVMNGLLPSDESSVQWLNSCAPTVDPSAVVGDRGYNDNGKINGDQQVDHDVTKEREVASNGYMTLISAEKGVLTYFEADLYSVVELIGFSLAIYDVINTLLYTILTVIIFLKCRHDDLSLQVLSFSDDNIRRFIRMLKRLQSFTLFTVHDQCVLIRRSCIPYSILHSGISYTSNDARFIGQTFDLRLSDFLHQCTRFYMSFKEELRTNENVMLILGLLVVFDPEVVGLQDKDGVTRQFSFYSSLLQRFIYSLDGNDSVRASMDYRHLLERLSAVDDVAVYAFTMKNELERTDVECLLHECFE</sequence>
<dbReference type="STRING" id="29172.A0A0D8Y5G4"/>
<evidence type="ECO:0000313" key="6">
    <source>
        <dbReference type="Proteomes" id="UP000053766"/>
    </source>
</evidence>
<dbReference type="Proteomes" id="UP000053766">
    <property type="component" value="Unassembled WGS sequence"/>
</dbReference>
<name>A0A0D8Y5G4_DICVI</name>
<protein>
    <recommendedName>
        <fullName evidence="7">NR LBD domain-containing protein</fullName>
    </recommendedName>
</protein>
<dbReference type="OrthoDB" id="6355676at2759"/>
<keyword evidence="3" id="KW-0675">Receptor</keyword>
<evidence type="ECO:0000256" key="1">
    <source>
        <dbReference type="ARBA" id="ARBA00023015"/>
    </source>
</evidence>
<organism evidence="5 6">
    <name type="scientific">Dictyocaulus viviparus</name>
    <name type="common">Bovine lungworm</name>
    <dbReference type="NCBI Taxonomy" id="29172"/>
    <lineage>
        <taxon>Eukaryota</taxon>
        <taxon>Metazoa</taxon>
        <taxon>Ecdysozoa</taxon>
        <taxon>Nematoda</taxon>
        <taxon>Chromadorea</taxon>
        <taxon>Rhabditida</taxon>
        <taxon>Rhabditina</taxon>
        <taxon>Rhabditomorpha</taxon>
        <taxon>Strongyloidea</taxon>
        <taxon>Metastrongylidae</taxon>
        <taxon>Dictyocaulus</taxon>
    </lineage>
</organism>
<keyword evidence="2" id="KW-0804">Transcription</keyword>